<dbReference type="GO" id="GO:0044614">
    <property type="term" value="C:nuclear pore cytoplasmic filaments"/>
    <property type="evidence" value="ECO:0007669"/>
    <property type="project" value="EnsemblFungi"/>
</dbReference>
<dbReference type="AlphaFoldDB" id="A0A0C7NF01"/>
<dbReference type="Pfam" id="PF08911">
    <property type="entry name" value="NUP50"/>
    <property type="match status" value="1"/>
</dbReference>
<feature type="compositionally biased region" description="Polar residues" evidence="8">
    <location>
        <begin position="457"/>
        <end position="490"/>
    </location>
</feature>
<dbReference type="GeneID" id="34688480"/>
<feature type="region of interest" description="Disordered" evidence="8">
    <location>
        <begin position="176"/>
        <end position="211"/>
    </location>
</feature>
<keyword evidence="7" id="KW-0539">Nucleus</keyword>
<dbReference type="InterPro" id="IPR053074">
    <property type="entry name" value="NPC_Nucleoporin"/>
</dbReference>
<protein>
    <submittedName>
        <fullName evidence="10">LALA0S15e00166g1_1</fullName>
    </submittedName>
</protein>
<dbReference type="GO" id="GO:0031990">
    <property type="term" value="P:mRNA export from nucleus in response to heat stress"/>
    <property type="evidence" value="ECO:0007669"/>
    <property type="project" value="EnsemblFungi"/>
</dbReference>
<dbReference type="GO" id="GO:0000973">
    <property type="term" value="P:post-transcriptional tethering of RNA polymerase II gene DNA at nuclear periphery"/>
    <property type="evidence" value="ECO:0007669"/>
    <property type="project" value="EnsemblFungi"/>
</dbReference>
<reference evidence="10 11" key="1">
    <citation type="submission" date="2014-12" db="EMBL/GenBank/DDBJ databases">
        <authorList>
            <person name="Neuveglise Cecile"/>
        </authorList>
    </citation>
    <scope>NUCLEOTIDE SEQUENCE [LARGE SCALE GENOMIC DNA]</scope>
    <source>
        <strain evidence="10 11">CBS 12615</strain>
    </source>
</reference>
<dbReference type="Gene3D" id="2.30.29.30">
    <property type="entry name" value="Pleckstrin-homology domain (PH domain)/Phosphotyrosine-binding domain (PTB)"/>
    <property type="match status" value="1"/>
</dbReference>
<evidence type="ECO:0000313" key="11">
    <source>
        <dbReference type="Proteomes" id="UP000054304"/>
    </source>
</evidence>
<dbReference type="SUPFAM" id="SSF50729">
    <property type="entry name" value="PH domain-like"/>
    <property type="match status" value="1"/>
</dbReference>
<dbReference type="RefSeq" id="XP_022631109.1">
    <property type="nucleotide sequence ID" value="XM_022775499.1"/>
</dbReference>
<dbReference type="GO" id="GO:0044615">
    <property type="term" value="C:nuclear pore nuclear basket"/>
    <property type="evidence" value="ECO:0007669"/>
    <property type="project" value="EnsemblFungi"/>
</dbReference>
<feature type="compositionally biased region" description="Low complexity" evidence="8">
    <location>
        <begin position="57"/>
        <end position="70"/>
    </location>
</feature>
<feature type="compositionally biased region" description="Polar residues" evidence="8">
    <location>
        <begin position="421"/>
        <end position="438"/>
    </location>
</feature>
<feature type="compositionally biased region" description="Polar residues" evidence="8">
    <location>
        <begin position="279"/>
        <end position="301"/>
    </location>
</feature>
<dbReference type="OrthoDB" id="185618at2759"/>
<sequence>MAKRIADNQMTREALEAAGSDENETSHPSQEGFKQASSDVLSKRRIAQPRKRKHLGFENGNGNSNSNGFGNQAGPATNAFSFGQTSSNAFSNAFSGGNASKSVSNADSITDSEIPAKRNALNLQFQTKISEYISNDPCADLSTVFEQYKRYLKEITTTPTASTSIPESKSVAPASVPASASASAPASNKKTTIQDSDSESDSDADIKVEGPTFTLSEKPTVKNSVFSFGPKKASKVDTSDSESEVEIKGPSFSFKPSSTSTTAKPVFKFSSEQSKQDTSDIQADQSSNSGEAEDASATSEQPPKFSFGASASWKPATHAADTTSVSDATTSDQPSKLSLGFAQPSKTLNTSSETQENKTPAFSFGTSIATKSDTNGVKPQHGSLFSQPVASTSSEKVTEKPAFKFGPSNSSVGSGAAVKTPSFTFGTSIASGENTGKSSGEKTEKPFSGFGLSSSSKDSANLESKGATVSNTTPASFKFSSAPKSDQVTQPKPAPSFVFGKKSESQQAESDKPKSSFAFGTNNASTAPSFTFGKPSDTKETPSSGFKFSLPFSSTAVATEPQNNSTESHPENTTTAETQPEEETKAMTMTNGEEGEELLFSKRAKLLLVNPDTKGYDSKGTGELKVLQDKDDKTKVRILCRSDGMGHVLLNTSVVKAFQYVPADAGRENFVKCPVVNGEGKLENYVLQVKQKADGRHLCKAIKDAQDGM</sequence>
<keyword evidence="6" id="KW-0906">Nuclear pore complex</keyword>
<feature type="compositionally biased region" description="Low complexity" evidence="8">
    <location>
        <begin position="447"/>
        <end position="456"/>
    </location>
</feature>
<comment type="subcellular location">
    <subcellularLocation>
        <location evidence="1">Nucleus</location>
        <location evidence="1">Nuclear pore complex</location>
    </subcellularLocation>
</comment>
<dbReference type="GO" id="GO:0017056">
    <property type="term" value="F:structural constituent of nuclear pore"/>
    <property type="evidence" value="ECO:0007669"/>
    <property type="project" value="EnsemblFungi"/>
</dbReference>
<feature type="compositionally biased region" description="Low complexity" evidence="8">
    <location>
        <begin position="316"/>
        <end position="332"/>
    </location>
</feature>
<dbReference type="PROSITE" id="PS50196">
    <property type="entry name" value="RANBD1"/>
    <property type="match status" value="1"/>
</dbReference>
<dbReference type="GO" id="GO:0016973">
    <property type="term" value="P:poly(A)+ mRNA export from nucleus"/>
    <property type="evidence" value="ECO:0007669"/>
    <property type="project" value="EnsemblFungi"/>
</dbReference>
<dbReference type="GO" id="GO:0005737">
    <property type="term" value="C:cytoplasm"/>
    <property type="evidence" value="ECO:0007669"/>
    <property type="project" value="EnsemblFungi"/>
</dbReference>
<feature type="compositionally biased region" description="Low complexity" evidence="8">
    <location>
        <begin position="250"/>
        <end position="265"/>
    </location>
</feature>
<dbReference type="Proteomes" id="UP000054304">
    <property type="component" value="Unassembled WGS sequence"/>
</dbReference>
<evidence type="ECO:0000256" key="3">
    <source>
        <dbReference type="ARBA" id="ARBA00022816"/>
    </source>
</evidence>
<feature type="compositionally biased region" description="Polar residues" evidence="8">
    <location>
        <begin position="344"/>
        <end position="395"/>
    </location>
</feature>
<keyword evidence="11" id="KW-1185">Reference proteome</keyword>
<feature type="compositionally biased region" description="Polar residues" evidence="8">
    <location>
        <begin position="541"/>
        <end position="567"/>
    </location>
</feature>
<evidence type="ECO:0000256" key="2">
    <source>
        <dbReference type="ARBA" id="ARBA00022448"/>
    </source>
</evidence>
<dbReference type="InterPro" id="IPR000156">
    <property type="entry name" value="Ran_bind_dom"/>
</dbReference>
<dbReference type="InterPro" id="IPR011993">
    <property type="entry name" value="PH-like_dom_sf"/>
</dbReference>
<dbReference type="GO" id="GO:0061676">
    <property type="term" value="F:importin-alpha family protein binding"/>
    <property type="evidence" value="ECO:0007669"/>
    <property type="project" value="EnsemblFungi"/>
</dbReference>
<dbReference type="Pfam" id="PF00638">
    <property type="entry name" value="Ran_BP1"/>
    <property type="match status" value="1"/>
</dbReference>
<dbReference type="GO" id="GO:0042564">
    <property type="term" value="C:NLS-dependent protein nuclear import complex"/>
    <property type="evidence" value="ECO:0007669"/>
    <property type="project" value="EnsemblFungi"/>
</dbReference>
<keyword evidence="3" id="KW-0509">mRNA transport</keyword>
<dbReference type="PANTHER" id="PTHR38697">
    <property type="entry name" value="NUCLEAR PORE COMPLEX PROTEIN SIMILAR TO S. CEREVISIAE NUP2 (EUROFUNG)"/>
    <property type="match status" value="1"/>
</dbReference>
<name>A0A0C7NF01_9SACH</name>
<feature type="compositionally biased region" description="Low complexity" evidence="8">
    <location>
        <begin position="176"/>
        <end position="187"/>
    </location>
</feature>
<dbReference type="GO" id="GO:0000781">
    <property type="term" value="C:chromosome, telomeric region"/>
    <property type="evidence" value="ECO:0007669"/>
    <property type="project" value="GOC"/>
</dbReference>
<feature type="compositionally biased region" description="Basic and acidic residues" evidence="8">
    <location>
        <begin position="501"/>
        <end position="514"/>
    </location>
</feature>
<dbReference type="InterPro" id="IPR015007">
    <property type="entry name" value="NUP2/50/61"/>
</dbReference>
<dbReference type="HOGENOM" id="CLU_018357_0_0_1"/>
<evidence type="ECO:0000256" key="5">
    <source>
        <dbReference type="ARBA" id="ARBA00023010"/>
    </source>
</evidence>
<evidence type="ECO:0000256" key="6">
    <source>
        <dbReference type="ARBA" id="ARBA00023132"/>
    </source>
</evidence>
<dbReference type="PANTHER" id="PTHR38697:SF1">
    <property type="entry name" value="NUCLEAR PORE COMPLEX PROTEIN SIMILAR TO S. CEREVISIAE NUP2 (EUROFUNG)"/>
    <property type="match status" value="1"/>
</dbReference>
<feature type="region of interest" description="Disordered" evidence="8">
    <location>
        <begin position="1"/>
        <end position="77"/>
    </location>
</feature>
<feature type="region of interest" description="Disordered" evidence="8">
    <location>
        <begin position="226"/>
        <end position="583"/>
    </location>
</feature>
<organism evidence="10 11">
    <name type="scientific">Lachancea lanzarotensis</name>
    <dbReference type="NCBI Taxonomy" id="1245769"/>
    <lineage>
        <taxon>Eukaryota</taxon>
        <taxon>Fungi</taxon>
        <taxon>Dikarya</taxon>
        <taxon>Ascomycota</taxon>
        <taxon>Saccharomycotina</taxon>
        <taxon>Saccharomycetes</taxon>
        <taxon>Saccharomycetales</taxon>
        <taxon>Saccharomycetaceae</taxon>
        <taxon>Lachancea</taxon>
    </lineage>
</organism>
<keyword evidence="4" id="KW-0653">Protein transport</keyword>
<feature type="compositionally biased region" description="Basic residues" evidence="8">
    <location>
        <begin position="43"/>
        <end position="54"/>
    </location>
</feature>
<evidence type="ECO:0000256" key="8">
    <source>
        <dbReference type="SAM" id="MobiDB-lite"/>
    </source>
</evidence>
<evidence type="ECO:0000259" key="9">
    <source>
        <dbReference type="PROSITE" id="PS50196"/>
    </source>
</evidence>
<evidence type="ECO:0000256" key="1">
    <source>
        <dbReference type="ARBA" id="ARBA00004567"/>
    </source>
</evidence>
<gene>
    <name evidence="10" type="ORF">LALA0_S15e00166g</name>
</gene>
<dbReference type="GO" id="GO:0031267">
    <property type="term" value="F:small GTPase binding"/>
    <property type="evidence" value="ECO:0007669"/>
    <property type="project" value="EnsemblFungi"/>
</dbReference>
<feature type="domain" description="RanBD1" evidence="9">
    <location>
        <begin position="580"/>
        <end position="709"/>
    </location>
</feature>
<dbReference type="EMBL" id="LN736374">
    <property type="protein sequence ID" value="CEP64911.1"/>
    <property type="molecule type" value="Genomic_DNA"/>
</dbReference>
<evidence type="ECO:0000256" key="7">
    <source>
        <dbReference type="ARBA" id="ARBA00023242"/>
    </source>
</evidence>
<dbReference type="GO" id="GO:0036228">
    <property type="term" value="P:protein localization to nuclear inner membrane"/>
    <property type="evidence" value="ECO:0007669"/>
    <property type="project" value="EnsemblFungi"/>
</dbReference>
<dbReference type="GO" id="GO:0030466">
    <property type="term" value="P:silent mating-type cassette heterochromatin formation"/>
    <property type="evidence" value="ECO:0007669"/>
    <property type="project" value="EnsemblFungi"/>
</dbReference>
<evidence type="ECO:0000256" key="4">
    <source>
        <dbReference type="ARBA" id="ARBA00022927"/>
    </source>
</evidence>
<dbReference type="GO" id="GO:0006607">
    <property type="term" value="P:NLS-bearing protein import into nucleus"/>
    <property type="evidence" value="ECO:0007669"/>
    <property type="project" value="EnsemblFungi"/>
</dbReference>
<feature type="compositionally biased region" description="Polar residues" evidence="8">
    <location>
        <begin position="518"/>
        <end position="529"/>
    </location>
</feature>
<proteinExistence type="predicted"/>
<accession>A0A0C7NF01</accession>
<keyword evidence="2" id="KW-0813">Transport</keyword>
<dbReference type="SMART" id="SM00160">
    <property type="entry name" value="RanBD"/>
    <property type="match status" value="1"/>
</dbReference>
<dbReference type="GO" id="GO:0031509">
    <property type="term" value="P:subtelomeric heterochromatin formation"/>
    <property type="evidence" value="ECO:0007669"/>
    <property type="project" value="EnsemblFungi"/>
</dbReference>
<keyword evidence="5" id="KW-0811">Translocation</keyword>
<dbReference type="GO" id="GO:0006611">
    <property type="term" value="P:protein export from nucleus"/>
    <property type="evidence" value="ECO:0007669"/>
    <property type="project" value="EnsemblFungi"/>
</dbReference>
<dbReference type="STRING" id="1245769.A0A0C7NF01"/>
<evidence type="ECO:0000313" key="10">
    <source>
        <dbReference type="EMBL" id="CEP64911.1"/>
    </source>
</evidence>